<evidence type="ECO:0000313" key="2">
    <source>
        <dbReference type="EMBL" id="HIU49761.1"/>
    </source>
</evidence>
<keyword evidence="1" id="KW-0732">Signal</keyword>
<dbReference type="EMBL" id="DVNG01000028">
    <property type="protein sequence ID" value="HIU49761.1"/>
    <property type="molecule type" value="Genomic_DNA"/>
</dbReference>
<dbReference type="CDD" id="cd06325">
    <property type="entry name" value="PBP1_ABC_unchar_transporter"/>
    <property type="match status" value="1"/>
</dbReference>
<evidence type="ECO:0000256" key="1">
    <source>
        <dbReference type="SAM" id="SignalP"/>
    </source>
</evidence>
<sequence length="334" mass="35534">MKKFLSIVLSILMCAAIFTGCGGNSESGNTDGQSSGESVKIGIIKIVEHSSLNTIEQSIIDRLEELGYKDGENAEISCMSAQNDSTTIPLMMDKFVADGYDIVVAISTPVATAAMNYSSQIPVVFSAVSDPVAANLTTSLEKPDKNITGTSDSVPVEKIIDMALELTPDIKTFGFIYNSGEDSSVANIERAKAYCEEKGLSYVEANVENSTAIQQAAESLVTKCDAVFSPTDNTVAEGMSILSQICKDAKIPCYVGADSLVQDGGFASIGITYEELGIETANMVDKVLKGTSISDIPVMVFEDLYTYVNTTTADAIGVELSDEILNSDKTVIFE</sequence>
<dbReference type="SUPFAM" id="SSF53822">
    <property type="entry name" value="Periplasmic binding protein-like I"/>
    <property type="match status" value="1"/>
</dbReference>
<reference evidence="2" key="2">
    <citation type="journal article" date="2021" name="PeerJ">
        <title>Extensive microbial diversity within the chicken gut microbiome revealed by metagenomics and culture.</title>
        <authorList>
            <person name="Gilroy R."/>
            <person name="Ravi A."/>
            <person name="Getino M."/>
            <person name="Pursley I."/>
            <person name="Horton D.L."/>
            <person name="Alikhan N.F."/>
            <person name="Baker D."/>
            <person name="Gharbi K."/>
            <person name="Hall N."/>
            <person name="Watson M."/>
            <person name="Adriaenssens E.M."/>
            <person name="Foster-Nyarko E."/>
            <person name="Jarju S."/>
            <person name="Secka A."/>
            <person name="Antonio M."/>
            <person name="Oren A."/>
            <person name="Chaudhuri R.R."/>
            <person name="La Ragione R."/>
            <person name="Hildebrand F."/>
            <person name="Pallen M.J."/>
        </authorList>
    </citation>
    <scope>NUCLEOTIDE SEQUENCE</scope>
    <source>
        <strain evidence="2">ChiGjej1B1-1684</strain>
    </source>
</reference>
<gene>
    <name evidence="2" type="ORF">IAD22_01940</name>
</gene>
<organism evidence="2 3">
    <name type="scientific">Candidatus Limousia pullorum</name>
    <dbReference type="NCBI Taxonomy" id="2840860"/>
    <lineage>
        <taxon>Bacteria</taxon>
        <taxon>Bacillati</taxon>
        <taxon>Bacillota</taxon>
        <taxon>Clostridia</taxon>
        <taxon>Eubacteriales</taxon>
        <taxon>Oscillospiraceae</taxon>
        <taxon>Oscillospiraceae incertae sedis</taxon>
        <taxon>Candidatus Limousia</taxon>
    </lineage>
</organism>
<proteinExistence type="predicted"/>
<dbReference type="PROSITE" id="PS51257">
    <property type="entry name" value="PROKAR_LIPOPROTEIN"/>
    <property type="match status" value="1"/>
</dbReference>
<dbReference type="Proteomes" id="UP000824118">
    <property type="component" value="Unassembled WGS sequence"/>
</dbReference>
<dbReference type="InterPro" id="IPR028082">
    <property type="entry name" value="Peripla_BP_I"/>
</dbReference>
<dbReference type="PANTHER" id="PTHR35271:SF1">
    <property type="entry name" value="ABC TRANSPORTER, SUBSTRATE-BINDING LIPOPROTEIN"/>
    <property type="match status" value="1"/>
</dbReference>
<accession>A0A9D1S7F9</accession>
<comment type="caution">
    <text evidence="2">The sequence shown here is derived from an EMBL/GenBank/DDBJ whole genome shotgun (WGS) entry which is preliminary data.</text>
</comment>
<dbReference type="Gene3D" id="3.40.50.2300">
    <property type="match status" value="2"/>
</dbReference>
<feature type="signal peptide" evidence="1">
    <location>
        <begin position="1"/>
        <end position="20"/>
    </location>
</feature>
<dbReference type="Pfam" id="PF04392">
    <property type="entry name" value="ABC_sub_bind"/>
    <property type="match status" value="1"/>
</dbReference>
<evidence type="ECO:0000313" key="3">
    <source>
        <dbReference type="Proteomes" id="UP000824118"/>
    </source>
</evidence>
<protein>
    <submittedName>
        <fullName evidence="2">ABC transporter substrate-binding protein</fullName>
    </submittedName>
</protein>
<dbReference type="AlphaFoldDB" id="A0A9D1S7F9"/>
<reference evidence="2" key="1">
    <citation type="submission" date="2020-10" db="EMBL/GenBank/DDBJ databases">
        <authorList>
            <person name="Gilroy R."/>
        </authorList>
    </citation>
    <scope>NUCLEOTIDE SEQUENCE</scope>
    <source>
        <strain evidence="2">ChiGjej1B1-1684</strain>
    </source>
</reference>
<name>A0A9D1S7F9_9FIRM</name>
<dbReference type="InterPro" id="IPR007487">
    <property type="entry name" value="ABC_transpt-TYRBP-like"/>
</dbReference>
<dbReference type="PANTHER" id="PTHR35271">
    <property type="entry name" value="ABC TRANSPORTER, SUBSTRATE-BINDING LIPOPROTEIN-RELATED"/>
    <property type="match status" value="1"/>
</dbReference>
<feature type="chain" id="PRO_5039675519" evidence="1">
    <location>
        <begin position="21"/>
        <end position="334"/>
    </location>
</feature>